<evidence type="ECO:0000313" key="1">
    <source>
        <dbReference type="EMBL" id="MBA8925947.1"/>
    </source>
</evidence>
<dbReference type="RefSeq" id="WP_182837562.1">
    <property type="nucleotide sequence ID" value="NZ_BAAABQ010000059.1"/>
</dbReference>
<gene>
    <name evidence="1" type="ORF">BC739_003146</name>
</gene>
<reference evidence="1 2" key="1">
    <citation type="submission" date="2020-08" db="EMBL/GenBank/DDBJ databases">
        <title>Genomic Encyclopedia of Archaeal and Bacterial Type Strains, Phase II (KMG-II): from individual species to whole genera.</title>
        <authorList>
            <person name="Goeker M."/>
        </authorList>
    </citation>
    <scope>NUCLEOTIDE SEQUENCE [LARGE SCALE GENOMIC DNA]</scope>
    <source>
        <strain evidence="1 2">DSM 43850</strain>
    </source>
</reference>
<dbReference type="Proteomes" id="UP000517916">
    <property type="component" value="Unassembled WGS sequence"/>
</dbReference>
<protein>
    <submittedName>
        <fullName evidence="1">Uncharacterized protein</fullName>
    </submittedName>
</protein>
<proteinExistence type="predicted"/>
<organism evidence="1 2">
    <name type="scientific">Kutzneria viridogrisea</name>
    <dbReference type="NCBI Taxonomy" id="47990"/>
    <lineage>
        <taxon>Bacteria</taxon>
        <taxon>Bacillati</taxon>
        <taxon>Actinomycetota</taxon>
        <taxon>Actinomycetes</taxon>
        <taxon>Pseudonocardiales</taxon>
        <taxon>Pseudonocardiaceae</taxon>
        <taxon>Kutzneria</taxon>
    </lineage>
</organism>
<evidence type="ECO:0000313" key="2">
    <source>
        <dbReference type="Proteomes" id="UP000517916"/>
    </source>
</evidence>
<dbReference type="EMBL" id="JACJID010000002">
    <property type="protein sequence ID" value="MBA8925947.1"/>
    <property type="molecule type" value="Genomic_DNA"/>
</dbReference>
<keyword evidence="2" id="KW-1185">Reference proteome</keyword>
<accession>A0ABR6BGD1</accession>
<sequence length="103" mass="10925">MAATLSDSADLAVNPTFTRKVRVALVTAALAVGQETSDITLDYYRLRRALATNVLANTEAWTTQFCWIVASVSTITNTSTDSDIQLYVNANWSSVAGAGPAPA</sequence>
<name>A0ABR6BGD1_9PSEU</name>
<comment type="caution">
    <text evidence="1">The sequence shown here is derived from an EMBL/GenBank/DDBJ whole genome shotgun (WGS) entry which is preliminary data.</text>
</comment>